<dbReference type="InterPro" id="IPR042617">
    <property type="entry name" value="CTC1-like"/>
</dbReference>
<dbReference type="InterPro" id="IPR029156">
    <property type="entry name" value="CTC1"/>
</dbReference>
<evidence type="ECO:0000313" key="11">
    <source>
        <dbReference type="Proteomes" id="UP000796761"/>
    </source>
</evidence>
<evidence type="ECO:0000256" key="3">
    <source>
        <dbReference type="ARBA" id="ARBA00006332"/>
    </source>
</evidence>
<dbReference type="GO" id="GO:0010833">
    <property type="term" value="P:telomere maintenance via telomere lengthening"/>
    <property type="evidence" value="ECO:0007669"/>
    <property type="project" value="TreeGrafter"/>
</dbReference>
<dbReference type="PANTHER" id="PTHR14865:SF2">
    <property type="entry name" value="CST COMPLEX SUBUNIT CTC1"/>
    <property type="match status" value="1"/>
</dbReference>
<evidence type="ECO:0000256" key="2">
    <source>
        <dbReference type="ARBA" id="ARBA00004574"/>
    </source>
</evidence>
<evidence type="ECO:0000256" key="8">
    <source>
        <dbReference type="ARBA" id="ARBA00023242"/>
    </source>
</evidence>
<keyword evidence="11" id="KW-1185">Reference proteome</keyword>
<feature type="region of interest" description="Disordered" evidence="9">
    <location>
        <begin position="698"/>
        <end position="748"/>
    </location>
</feature>
<dbReference type="GO" id="GO:0003697">
    <property type="term" value="F:single-stranded DNA binding"/>
    <property type="evidence" value="ECO:0007669"/>
    <property type="project" value="InterPro"/>
</dbReference>
<dbReference type="OrthoDB" id="2314520at2759"/>
<comment type="subcellular location">
    <subcellularLocation>
        <location evidence="2">Chromosome</location>
        <location evidence="2">Telomere</location>
    </subcellularLocation>
    <subcellularLocation>
        <location evidence="1">Nucleus</location>
    </subcellularLocation>
</comment>
<dbReference type="EMBL" id="SWJQ01000251">
    <property type="protein sequence ID" value="TRZ17785.1"/>
    <property type="molecule type" value="Genomic_DNA"/>
</dbReference>
<evidence type="ECO:0000256" key="7">
    <source>
        <dbReference type="ARBA" id="ARBA00023125"/>
    </source>
</evidence>
<sequence length="1274" mass="141538">MAAPSAAEQRWLRAARDFARRALPGPEGREAAALEAVLRCLRSAGGGALPLGYSFISISDLQHQQHIPCCSHLSWSTNEFKEWSHQGQGALPMQSTLPRTYLILVGYLADGRQKNKEKLVDGSLYVKDNTGIIPCELLHFRLEWLESLLVFPSWSYIPQKDQSAAGYLEILVDPLPVNAPKEELHSIPVTSPVPAEPLLTSRIPCKKRSKLTVAGELTRLGPLLCIHHKTFFFLFLKCFASAVCVPVLVQKPSQMLWHHVFQLGHRYTITGLSMSSFKKSGQMMFVTSVSSCLLPYCAEQVREQPLSSAWQGESTQTSSFETAEQLSCSLQLEAEERPRPTEESKIISYVGFVTKILNVQAGLFLLDNQVCLCLAYQPLLNSARGLRPGACVELIDVHLLQKPLVSFPFTVLGACLSSMVVLKSFSRLSTPYQPMASSRNLCLQLLFRFNLGMPLYLWLVSLLETFEERFSCFLGRSRLLSSTHRNPGAAEKFLVPLLQAMVPDREEARDIYNEILSKTHQCPLQKCLTLSPPCQAPSLSAVCRVAEQKSWEGFSPSQLLSPLEAQHMGTQELNRRLAWSYCTLSAESFQPQLILLGVLRVSSRSSSLQLQDKSSKLPCVISHKDGSPFAQTALIGSLLQVENYQLVVERFLKTDFPSWEHLKNLEHVRKKKTSVYVQFYFEDVQVLHAAEGRIQKGLRSRNSSSLRKSKDGSTTSELETPEAKTLKSEDLKADSGRDENCQGAQSSSSSRATSCVSRLFLVTQKESLMPRNYQLPAEEAKEAQEQQHSFQATVLWLGRPQLWSHPREAGNLSELEETGCDGKEGVMQQEALLLFMGRSLRWFPFLHVDGLYHLIVPCCSDLEVFDKVCFPPVPVTFLGRPPCPLCLRVQDSWHLQHETWISCLPERQLSVLTGVEQRTASIPEVLSSSFTGSLVSFCGEIVERTLCASPKNEKPLVIAGHPKKKGTLLSRDHSVKLSVSADSGSPVVVDVYITATCLQHLRGLLPGAKIHFQNLERKISRFHNVYCTYIASSCVSIISLPASHLPSPSSPAGDASSPSLVFLCNLSPQLQNLPQARILCHLSCVLTVCLQWICSLCSCIFKEGRCTRHNPPCPSQTGVRQASARVLVEDGTGEAVVLCKNEHVAAVLGLSLLEWEAVQNCVQSRGSVYIQHGEAPGTACLEESEDLVACYLRSLCRSPLICRPILLDFSLDRKPSKILQPAPPQLRNFRSGEVEFVSQVGPRPSLLCLKVEEVEQDALHYLNSQRMSRTSSSC</sequence>
<dbReference type="Proteomes" id="UP000796761">
    <property type="component" value="Unassembled WGS sequence"/>
</dbReference>
<proteinExistence type="inferred from homology"/>
<evidence type="ECO:0000256" key="1">
    <source>
        <dbReference type="ARBA" id="ARBA00004123"/>
    </source>
</evidence>
<evidence type="ECO:0000256" key="6">
    <source>
        <dbReference type="ARBA" id="ARBA00022895"/>
    </source>
</evidence>
<dbReference type="GO" id="GO:0042162">
    <property type="term" value="F:telomeric DNA binding"/>
    <property type="evidence" value="ECO:0007669"/>
    <property type="project" value="TreeGrafter"/>
</dbReference>
<evidence type="ECO:0000256" key="9">
    <source>
        <dbReference type="SAM" id="MobiDB-lite"/>
    </source>
</evidence>
<organism evidence="10 11">
    <name type="scientific">Zosterops borbonicus</name>
    <dbReference type="NCBI Taxonomy" id="364589"/>
    <lineage>
        <taxon>Eukaryota</taxon>
        <taxon>Metazoa</taxon>
        <taxon>Chordata</taxon>
        <taxon>Craniata</taxon>
        <taxon>Vertebrata</taxon>
        <taxon>Euteleostomi</taxon>
        <taxon>Archelosauria</taxon>
        <taxon>Archosauria</taxon>
        <taxon>Dinosauria</taxon>
        <taxon>Saurischia</taxon>
        <taxon>Theropoda</taxon>
        <taxon>Coelurosauria</taxon>
        <taxon>Aves</taxon>
        <taxon>Neognathae</taxon>
        <taxon>Neoaves</taxon>
        <taxon>Telluraves</taxon>
        <taxon>Australaves</taxon>
        <taxon>Passeriformes</taxon>
        <taxon>Sylvioidea</taxon>
        <taxon>Zosteropidae</taxon>
        <taxon>Zosterops</taxon>
    </lineage>
</organism>
<dbReference type="GO" id="GO:1990879">
    <property type="term" value="C:CST complex"/>
    <property type="evidence" value="ECO:0007669"/>
    <property type="project" value="TreeGrafter"/>
</dbReference>
<reference evidence="10" key="1">
    <citation type="submission" date="2019-04" db="EMBL/GenBank/DDBJ databases">
        <title>Genome assembly of Zosterops borbonicus 15179.</title>
        <authorList>
            <person name="Leroy T."/>
            <person name="Anselmetti Y."/>
            <person name="Tilak M.-K."/>
            <person name="Nabholz B."/>
        </authorList>
    </citation>
    <scope>NUCLEOTIDE SEQUENCE</scope>
    <source>
        <strain evidence="10">HGM_15179</strain>
        <tissue evidence="10">Muscle</tissue>
    </source>
</reference>
<name>A0A8K1GHM5_9PASS</name>
<keyword evidence="8" id="KW-0539">Nucleus</keyword>
<keyword evidence="7" id="KW-0238">DNA-binding</keyword>
<dbReference type="AlphaFoldDB" id="A0A8K1GHM5"/>
<keyword evidence="6" id="KW-0779">Telomere</keyword>
<comment type="caution">
    <text evidence="10">The sequence shown here is derived from an EMBL/GenBank/DDBJ whole genome shotgun (WGS) entry which is preliminary data.</text>
</comment>
<gene>
    <name evidence="10" type="ORF">HGM15179_009335</name>
</gene>
<evidence type="ECO:0000313" key="10">
    <source>
        <dbReference type="EMBL" id="TRZ17785.1"/>
    </source>
</evidence>
<dbReference type="GO" id="GO:0045740">
    <property type="term" value="P:positive regulation of DNA replication"/>
    <property type="evidence" value="ECO:0007669"/>
    <property type="project" value="TreeGrafter"/>
</dbReference>
<dbReference type="Pfam" id="PF15489">
    <property type="entry name" value="CTC1"/>
    <property type="match status" value="1"/>
</dbReference>
<keyword evidence="5" id="KW-0158">Chromosome</keyword>
<accession>A0A8K1GHM5</accession>
<evidence type="ECO:0000256" key="4">
    <source>
        <dbReference type="ARBA" id="ARBA00016175"/>
    </source>
</evidence>
<comment type="similarity">
    <text evidence="3">Belongs to the CTC1 family.</text>
</comment>
<feature type="compositionally biased region" description="Basic and acidic residues" evidence="9">
    <location>
        <begin position="721"/>
        <end position="740"/>
    </location>
</feature>
<dbReference type="PANTHER" id="PTHR14865">
    <property type="entry name" value="CST COMPLEX SUBUNIT CTC1"/>
    <property type="match status" value="1"/>
</dbReference>
<evidence type="ECO:0000256" key="5">
    <source>
        <dbReference type="ARBA" id="ARBA00022454"/>
    </source>
</evidence>
<protein>
    <recommendedName>
        <fullName evidence="4">CST complex subunit CTC1</fullName>
    </recommendedName>
</protein>